<dbReference type="Pfam" id="PF01992">
    <property type="entry name" value="vATP-synt_AC39"/>
    <property type="match status" value="1"/>
</dbReference>
<dbReference type="GeneID" id="98568634"/>
<dbReference type="InterPro" id="IPR035067">
    <property type="entry name" value="V-type_ATPase_csu/dsu"/>
</dbReference>
<dbReference type="GO" id="GO:0046961">
    <property type="term" value="F:proton-transporting ATPase activity, rotational mechanism"/>
    <property type="evidence" value="ECO:0007669"/>
    <property type="project" value="InterPro"/>
</dbReference>
<dbReference type="AlphaFoldDB" id="A0A429ZLC5"/>
<comment type="similarity">
    <text evidence="1">Belongs to the V-ATPase V0D/AC39 subunit family.</text>
</comment>
<keyword evidence="3" id="KW-0406">Ion transport</keyword>
<organism evidence="4 5">
    <name type="scientific">Vagococcus salmoninarum</name>
    <dbReference type="NCBI Taxonomy" id="2739"/>
    <lineage>
        <taxon>Bacteria</taxon>
        <taxon>Bacillati</taxon>
        <taxon>Bacillota</taxon>
        <taxon>Bacilli</taxon>
        <taxon>Lactobacillales</taxon>
        <taxon>Enterococcaceae</taxon>
        <taxon>Vagococcus</taxon>
    </lineage>
</organism>
<gene>
    <name evidence="4" type="ORF">CBF35_09650</name>
</gene>
<evidence type="ECO:0008006" key="6">
    <source>
        <dbReference type="Google" id="ProtNLM"/>
    </source>
</evidence>
<reference evidence="4 5" key="1">
    <citation type="submission" date="2017-05" db="EMBL/GenBank/DDBJ databases">
        <title>Vagococcus spp. assemblies.</title>
        <authorList>
            <person name="Gulvik C.A."/>
        </authorList>
    </citation>
    <scope>NUCLEOTIDE SEQUENCE [LARGE SCALE GENOMIC DNA]</scope>
    <source>
        <strain evidence="4 5">NCFB 2777</strain>
    </source>
</reference>
<dbReference type="RefSeq" id="WP_126780546.1">
    <property type="nucleotide sequence ID" value="NZ_NGJU01000014.1"/>
</dbReference>
<evidence type="ECO:0000313" key="4">
    <source>
        <dbReference type="EMBL" id="RST94507.1"/>
    </source>
</evidence>
<dbReference type="Gene3D" id="1.20.1690.10">
    <property type="entry name" value="V-type ATP synthase subunit C domain"/>
    <property type="match status" value="2"/>
</dbReference>
<dbReference type="InterPro" id="IPR044911">
    <property type="entry name" value="V-type_ATPase_csu/dsu_dom_3"/>
</dbReference>
<dbReference type="InterPro" id="IPR036079">
    <property type="entry name" value="ATPase_csu/dsu_sf"/>
</dbReference>
<dbReference type="Proteomes" id="UP000287239">
    <property type="component" value="Unassembled WGS sequence"/>
</dbReference>
<keyword evidence="2" id="KW-0813">Transport</keyword>
<sequence length="334" mass="38392">MKDTLYNQINPLVRIEEGSLLKQEDFQKLLNASTFAEGTEALRNTVYGQFIEESDFSEKFEYYLRQEQVRLYRKLYQLAPEKAVIDIYTMRYTYHNLKLLTKAHYTKQNLDEYVIEDGQYSLESLKSAIANQSSTSVKGLLMASILEVTSYLAEYDKPRAIDIIYDRFYMENQRQAAESLKYPELLQEVIAFIDLTNISTVIRGINQKQGENFLNTVISDFGSLNSQELASFADRSLAEFTDYLLSSPYKEVATDLMDSQTGEISSIFIERERDNFLTKLFIPAKVQAFGPLPLLALLNAKDIEVKNIQLILVGLKNNFPAEAIAERMRKNYGL</sequence>
<dbReference type="InterPro" id="IPR050873">
    <property type="entry name" value="V-ATPase_V0D/AC39_subunit"/>
</dbReference>
<dbReference type="Gene3D" id="1.10.132.50">
    <property type="entry name" value="ATP synthase (C/AC39) subunit, domain 3"/>
    <property type="match status" value="1"/>
</dbReference>
<accession>A0A429ZLC5</accession>
<dbReference type="InterPro" id="IPR002843">
    <property type="entry name" value="ATPase_V0-cplx_csu/dsu"/>
</dbReference>
<dbReference type="PANTHER" id="PTHR38682:SF1">
    <property type="entry name" value="V-TYPE ATP SYNTHASE SUBUNIT C"/>
    <property type="match status" value="1"/>
</dbReference>
<evidence type="ECO:0000256" key="1">
    <source>
        <dbReference type="ARBA" id="ARBA00006709"/>
    </source>
</evidence>
<dbReference type="EMBL" id="NGJU01000014">
    <property type="protein sequence ID" value="RST94507.1"/>
    <property type="molecule type" value="Genomic_DNA"/>
</dbReference>
<dbReference type="PANTHER" id="PTHR38682">
    <property type="entry name" value="V-TYPE ATP SYNTHASE SUBUNIT C"/>
    <property type="match status" value="1"/>
</dbReference>
<comment type="caution">
    <text evidence="4">The sequence shown here is derived from an EMBL/GenBank/DDBJ whole genome shotgun (WGS) entry which is preliminary data.</text>
</comment>
<keyword evidence="5" id="KW-1185">Reference proteome</keyword>
<name>A0A429ZLC5_9ENTE</name>
<protein>
    <recommendedName>
        <fullName evidence="6">V-type ATP synthase subunit C</fullName>
    </recommendedName>
</protein>
<evidence type="ECO:0000313" key="5">
    <source>
        <dbReference type="Proteomes" id="UP000287239"/>
    </source>
</evidence>
<proteinExistence type="inferred from homology"/>
<evidence type="ECO:0000256" key="3">
    <source>
        <dbReference type="ARBA" id="ARBA00023065"/>
    </source>
</evidence>
<dbReference type="SUPFAM" id="SSF103486">
    <property type="entry name" value="V-type ATP synthase subunit C"/>
    <property type="match status" value="1"/>
</dbReference>
<dbReference type="OrthoDB" id="1653at2"/>
<evidence type="ECO:0000256" key="2">
    <source>
        <dbReference type="ARBA" id="ARBA00022448"/>
    </source>
</evidence>